<dbReference type="SUPFAM" id="SSF56784">
    <property type="entry name" value="HAD-like"/>
    <property type="match status" value="1"/>
</dbReference>
<proteinExistence type="predicted"/>
<evidence type="ECO:0000313" key="8">
    <source>
        <dbReference type="Proteomes" id="UP000295510"/>
    </source>
</evidence>
<feature type="transmembrane region" description="Helical" evidence="6">
    <location>
        <begin position="337"/>
        <end position="357"/>
    </location>
</feature>
<evidence type="ECO:0000256" key="6">
    <source>
        <dbReference type="SAM" id="Phobius"/>
    </source>
</evidence>
<feature type="transmembrane region" description="Helical" evidence="6">
    <location>
        <begin position="313"/>
        <end position="332"/>
    </location>
</feature>
<evidence type="ECO:0000256" key="2">
    <source>
        <dbReference type="ARBA" id="ARBA00022475"/>
    </source>
</evidence>
<evidence type="ECO:0000256" key="5">
    <source>
        <dbReference type="ARBA" id="ARBA00023136"/>
    </source>
</evidence>
<evidence type="ECO:0000256" key="4">
    <source>
        <dbReference type="ARBA" id="ARBA00022989"/>
    </source>
</evidence>
<dbReference type="NCBIfam" id="NF006088">
    <property type="entry name" value="PRK08238.1"/>
    <property type="match status" value="1"/>
</dbReference>
<dbReference type="RefSeq" id="WP_133597676.1">
    <property type="nucleotide sequence ID" value="NZ_SNYL01000009.1"/>
</dbReference>
<dbReference type="Proteomes" id="UP000295510">
    <property type="component" value="Unassembled WGS sequence"/>
</dbReference>
<keyword evidence="8" id="KW-1185">Reference proteome</keyword>
<name>A0A4R6U7D5_9BURK</name>
<accession>A0A4R6U7D5</accession>
<dbReference type="PANTHER" id="PTHR11048:SF5">
    <property type="entry name" value="DECAPRENYL-PHOSPHATE PHOSPHORIBOSYLTRANSFERASE"/>
    <property type="match status" value="1"/>
</dbReference>
<feature type="transmembrane region" description="Helical" evidence="6">
    <location>
        <begin position="483"/>
        <end position="500"/>
    </location>
</feature>
<dbReference type="Gene3D" id="1.10.357.140">
    <property type="entry name" value="UbiA prenyltransferase"/>
    <property type="match status" value="1"/>
</dbReference>
<keyword evidence="7" id="KW-0808">Transferase</keyword>
<comment type="caution">
    <text evidence="7">The sequence shown here is derived from an EMBL/GenBank/DDBJ whole genome shotgun (WGS) entry which is preliminary data.</text>
</comment>
<comment type="subcellular location">
    <subcellularLocation>
        <location evidence="1">Membrane</location>
        <topology evidence="1">Multi-pass membrane protein</topology>
    </subcellularLocation>
</comment>
<feature type="transmembrane region" description="Helical" evidence="6">
    <location>
        <begin position="246"/>
        <end position="267"/>
    </location>
</feature>
<gene>
    <name evidence="7" type="ORF">DFR43_10919</name>
</gene>
<dbReference type="PANTHER" id="PTHR11048">
    <property type="entry name" value="PRENYLTRANSFERASES"/>
    <property type="match status" value="1"/>
</dbReference>
<dbReference type="OrthoDB" id="9803632at2"/>
<reference evidence="7 8" key="1">
    <citation type="submission" date="2019-03" db="EMBL/GenBank/DDBJ databases">
        <title>Genomic Encyclopedia of Type Strains, Phase IV (KMG-IV): sequencing the most valuable type-strain genomes for metagenomic binning, comparative biology and taxonomic classification.</title>
        <authorList>
            <person name="Goeker M."/>
        </authorList>
    </citation>
    <scope>NUCLEOTIDE SEQUENCE [LARGE SCALE GENOMIC DNA]</scope>
    <source>
        <strain evidence="7 8">DSM 19605</strain>
    </source>
</reference>
<dbReference type="AlphaFoldDB" id="A0A4R6U7D5"/>
<dbReference type="GO" id="GO:0016765">
    <property type="term" value="F:transferase activity, transferring alkyl or aryl (other than methyl) groups"/>
    <property type="evidence" value="ECO:0007669"/>
    <property type="project" value="InterPro"/>
</dbReference>
<dbReference type="EMBL" id="SNYL01000009">
    <property type="protein sequence ID" value="TDQ42450.1"/>
    <property type="molecule type" value="Genomic_DNA"/>
</dbReference>
<dbReference type="GO" id="GO:0005886">
    <property type="term" value="C:plasma membrane"/>
    <property type="evidence" value="ECO:0007669"/>
    <property type="project" value="TreeGrafter"/>
</dbReference>
<dbReference type="Pfam" id="PF12710">
    <property type="entry name" value="HAD"/>
    <property type="match status" value="1"/>
</dbReference>
<keyword evidence="3 6" id="KW-0812">Transmembrane</keyword>
<organism evidence="7 8">
    <name type="scientific">Tepidicella xavieri</name>
    <dbReference type="NCBI Taxonomy" id="360241"/>
    <lineage>
        <taxon>Bacteria</taxon>
        <taxon>Pseudomonadati</taxon>
        <taxon>Pseudomonadota</taxon>
        <taxon>Betaproteobacteria</taxon>
        <taxon>Burkholderiales</taxon>
        <taxon>Tepidicella</taxon>
    </lineage>
</organism>
<keyword evidence="5 6" id="KW-0472">Membrane</keyword>
<evidence type="ECO:0000256" key="3">
    <source>
        <dbReference type="ARBA" id="ARBA00022692"/>
    </source>
</evidence>
<protein>
    <submittedName>
        <fullName evidence="7">4-hydroxybenzoate polyprenyltransferase</fullName>
    </submittedName>
</protein>
<keyword evidence="2" id="KW-1003">Cell membrane</keyword>
<dbReference type="Pfam" id="PF01040">
    <property type="entry name" value="UbiA"/>
    <property type="match status" value="1"/>
</dbReference>
<keyword evidence="4 6" id="KW-1133">Transmembrane helix</keyword>
<feature type="transmembrane region" description="Helical" evidence="6">
    <location>
        <begin position="363"/>
        <end position="381"/>
    </location>
</feature>
<dbReference type="CDD" id="cd13963">
    <property type="entry name" value="PT_UbiA_2"/>
    <property type="match status" value="1"/>
</dbReference>
<dbReference type="InterPro" id="IPR044878">
    <property type="entry name" value="UbiA_sf"/>
</dbReference>
<dbReference type="Gene3D" id="3.40.50.1000">
    <property type="entry name" value="HAD superfamily/HAD-like"/>
    <property type="match status" value="1"/>
</dbReference>
<dbReference type="InterPro" id="IPR039653">
    <property type="entry name" value="Prenyltransferase"/>
</dbReference>
<feature type="transmembrane region" description="Helical" evidence="6">
    <location>
        <begin position="411"/>
        <end position="432"/>
    </location>
</feature>
<dbReference type="InterPro" id="IPR036412">
    <property type="entry name" value="HAD-like_sf"/>
</dbReference>
<dbReference type="InterPro" id="IPR000537">
    <property type="entry name" value="UbiA_prenyltransferase"/>
</dbReference>
<dbReference type="GO" id="GO:0009247">
    <property type="term" value="P:glycolipid biosynthetic process"/>
    <property type="evidence" value="ECO:0007669"/>
    <property type="project" value="TreeGrafter"/>
</dbReference>
<evidence type="ECO:0000313" key="7">
    <source>
        <dbReference type="EMBL" id="TDQ42450.1"/>
    </source>
</evidence>
<sequence length="501" mass="55435">MQTTSSSASDDARCDPGIRAVAWPLYVDLDGTLVRSDTLHESLLLLIRRRPWMVLHVLAWLFKGKAYFKRRLAEWVVPDPRDLPYHPAFLDWLRQQHALGRPLVLATAADRRIAEAVAEHLGLFSAVLATNQPEAGAVNLSRQGKRDAIRRHAQAQGWAAFAYAGNSRDDLPVWQAAQEAVAVDAPSGVLRDLRQCHPQPQVFTSQPATWRTWLEAARLTQWAKNALLFVPLLAAHGWALQAWAQVWLGFVAFGLCASATYLVNDLLDLPNDRRHPHKRRRPLAAGRLSIAPAVGASGVLLGAGLLLGGWLSLTFLALLLGYTAITLAYSLYLKRIALLDVLILSGLYTWRLVAGAVVAGVELSNWLLAMSLFLFLGLALVKRCAELEKLLLDTDRHQAPGRGYHQDDLPALRALGITSSLVAVVVLALYIGSAQAQDLYARPQWLWAAVPLLLWWVMRLWFKTGRGELQGEDPLQFALRDRFSWGVLLGLGVLGAWASWG</sequence>
<feature type="transmembrane region" description="Helical" evidence="6">
    <location>
        <begin position="288"/>
        <end position="307"/>
    </location>
</feature>
<dbReference type="InterPro" id="IPR023214">
    <property type="entry name" value="HAD_sf"/>
</dbReference>
<feature type="transmembrane region" description="Helical" evidence="6">
    <location>
        <begin position="444"/>
        <end position="462"/>
    </location>
</feature>
<evidence type="ECO:0000256" key="1">
    <source>
        <dbReference type="ARBA" id="ARBA00004141"/>
    </source>
</evidence>